<dbReference type="InterPro" id="IPR022742">
    <property type="entry name" value="Hydrolase_4"/>
</dbReference>
<protein>
    <recommendedName>
        <fullName evidence="1">Serine aminopeptidase S33 domain-containing protein</fullName>
    </recommendedName>
</protein>
<name>A0ABC9VBF5_9BACL</name>
<comment type="caution">
    <text evidence="2">The sequence shown here is derived from an EMBL/GenBank/DDBJ whole genome shotgun (WGS) entry which is preliminary data.</text>
</comment>
<evidence type="ECO:0000259" key="1">
    <source>
        <dbReference type="Pfam" id="PF12146"/>
    </source>
</evidence>
<dbReference type="PANTHER" id="PTHR43265:SF1">
    <property type="entry name" value="ESTERASE ESTD"/>
    <property type="match status" value="1"/>
</dbReference>
<keyword evidence="3" id="KW-1185">Reference proteome</keyword>
<feature type="domain" description="Serine aminopeptidase S33" evidence="1">
    <location>
        <begin position="55"/>
        <end position="274"/>
    </location>
</feature>
<dbReference type="Proteomes" id="UP000023566">
    <property type="component" value="Chromosome"/>
</dbReference>
<dbReference type="SUPFAM" id="SSF53474">
    <property type="entry name" value="alpha/beta-Hydrolases"/>
    <property type="match status" value="1"/>
</dbReference>
<accession>A0ABC9VBF5</accession>
<evidence type="ECO:0000313" key="2">
    <source>
        <dbReference type="EMBL" id="EZP75471.1"/>
    </source>
</evidence>
<evidence type="ECO:0000313" key="3">
    <source>
        <dbReference type="Proteomes" id="UP000023566"/>
    </source>
</evidence>
<gene>
    <name evidence="2" type="ORF">H839_15262</name>
</gene>
<dbReference type="InterPro" id="IPR029058">
    <property type="entry name" value="AB_hydrolase_fold"/>
</dbReference>
<reference evidence="2 3" key="1">
    <citation type="journal article" date="2014" name="Appl. Microbiol. Biotechnol.">
        <title>Transformable facultative thermophile Geobacillus stearothermophilus NUB3621 as a host strain for metabolic engineering.</title>
        <authorList>
            <person name="Blanchard K."/>
            <person name="Robic S."/>
            <person name="Matsumura I."/>
        </authorList>
    </citation>
    <scope>NUCLEOTIDE SEQUENCE [LARGE SCALE GENOMIC DNA]</scope>
    <source>
        <strain evidence="2 3">NUB3621</strain>
    </source>
</reference>
<dbReference type="Pfam" id="PF12146">
    <property type="entry name" value="Hydrolase_4"/>
    <property type="match status" value="1"/>
</dbReference>
<dbReference type="InterPro" id="IPR053145">
    <property type="entry name" value="AB_hydrolase_Est10"/>
</dbReference>
<dbReference type="AlphaFoldDB" id="A0ABC9VBF5"/>
<dbReference type="Gene3D" id="3.40.50.1820">
    <property type="entry name" value="alpha/beta hydrolase"/>
    <property type="match status" value="1"/>
</dbReference>
<dbReference type="RefSeq" id="WP_043905913.1">
    <property type="nucleotide sequence ID" value="NZ_CM002692.1"/>
</dbReference>
<proteinExistence type="predicted"/>
<dbReference type="PANTHER" id="PTHR43265">
    <property type="entry name" value="ESTERASE ESTD"/>
    <property type="match status" value="1"/>
</dbReference>
<organism evidence="2 3">
    <name type="scientific">Parageobacillus genomosp. 1</name>
    <dbReference type="NCBI Taxonomy" id="1295642"/>
    <lineage>
        <taxon>Bacteria</taxon>
        <taxon>Bacillati</taxon>
        <taxon>Bacillota</taxon>
        <taxon>Bacilli</taxon>
        <taxon>Bacillales</taxon>
        <taxon>Anoxybacillaceae</taxon>
        <taxon>Parageobacillus</taxon>
    </lineage>
</organism>
<sequence length="327" mass="37431">MIEQPISFESSGNILKGTLSMLNEKKIKYPAVLILSGSGPLNRDGNDAKGKLQLNLYKQLASFITSLGFITLRYDKRGIGESEGDYFSTGMWDLVYDAKSAVQFLKNHPLVDDQRIIVLGHSEGTTLAVALNTIEQIHGLILLAGAGERLQEALLRQRKLAYQALNNLKGFKGKLIRMLNIEQKNEKKAKALFNKILQTDKDVIKVQFQKINAKWFREHLQYDVLQDLEKVECPILAITGDKDIQADPEKLNRLPKLVKGDLEYYTIKNMDHVLKKQEDEVNILKIKKIYKENASKPLHDELCFCLQKWLNNHYITKVNHHHLLNKK</sequence>
<dbReference type="EMBL" id="AOTZ01000008">
    <property type="protein sequence ID" value="EZP75471.1"/>
    <property type="molecule type" value="Genomic_DNA"/>
</dbReference>